<evidence type="ECO:0000256" key="5">
    <source>
        <dbReference type="ARBA" id="ARBA00072197"/>
    </source>
</evidence>
<dbReference type="EMBL" id="SOBW01000008">
    <property type="protein sequence ID" value="TDU40465.1"/>
    <property type="molecule type" value="Genomic_DNA"/>
</dbReference>
<keyword evidence="4 6" id="KW-0040">ANK repeat</keyword>
<dbReference type="Pfam" id="PF12796">
    <property type="entry name" value="Ank_2"/>
    <property type="match status" value="2"/>
</dbReference>
<evidence type="ECO:0000256" key="4">
    <source>
        <dbReference type="ARBA" id="ARBA00023043"/>
    </source>
</evidence>
<dbReference type="SMART" id="SM00248">
    <property type="entry name" value="ANK"/>
    <property type="match status" value="6"/>
</dbReference>
<feature type="repeat" description="ANK" evidence="6">
    <location>
        <begin position="168"/>
        <end position="205"/>
    </location>
</feature>
<dbReference type="AlphaFoldDB" id="A0A4R7PZI8"/>
<organism evidence="8 9">
    <name type="scientific">Gelidibacter sediminis</name>
    <dbReference type="NCBI Taxonomy" id="1608710"/>
    <lineage>
        <taxon>Bacteria</taxon>
        <taxon>Pseudomonadati</taxon>
        <taxon>Bacteroidota</taxon>
        <taxon>Flavobacteriia</taxon>
        <taxon>Flavobacteriales</taxon>
        <taxon>Flavobacteriaceae</taxon>
        <taxon>Gelidibacter</taxon>
    </lineage>
</organism>
<sequence length="233" mass="25292">MKVTQRILLLILMGCLPLQGCGNSSETKSMEYSTQDSTSLLKAVSERNVERVAQLLKSQPDLEVKDHKGRTPLMLATYNNDNTIAEMLMASGADVNAQDNMLNSPHLYAGASGNLAILKMTLSHGARFDIYNRYGGTALIPAAEKRHLEVVKLLTELPKYPIDHINNLGWTALMEAIVLGSTGETQIAIVDVLIKAGADVNIPDNDGVTPLQHAKKRGMHTIAQLLIAANAHE</sequence>
<dbReference type="RefSeq" id="WP_133758475.1">
    <property type="nucleotide sequence ID" value="NZ_SOBW01000008.1"/>
</dbReference>
<feature type="signal peptide" evidence="7">
    <location>
        <begin position="1"/>
        <end position="20"/>
    </location>
</feature>
<proteinExistence type="predicted"/>
<keyword evidence="7" id="KW-0732">Signal</keyword>
<dbReference type="Proteomes" id="UP000294689">
    <property type="component" value="Unassembled WGS sequence"/>
</dbReference>
<evidence type="ECO:0000313" key="9">
    <source>
        <dbReference type="Proteomes" id="UP000294689"/>
    </source>
</evidence>
<keyword evidence="2" id="KW-0677">Repeat</keyword>
<protein>
    <recommendedName>
        <fullName evidence="5">Protein fem-1 homolog B</fullName>
    </recommendedName>
</protein>
<evidence type="ECO:0000256" key="7">
    <source>
        <dbReference type="SAM" id="SignalP"/>
    </source>
</evidence>
<dbReference type="PROSITE" id="PS50297">
    <property type="entry name" value="ANK_REP_REGION"/>
    <property type="match status" value="2"/>
</dbReference>
<dbReference type="Gene3D" id="1.25.40.20">
    <property type="entry name" value="Ankyrin repeat-containing domain"/>
    <property type="match status" value="1"/>
</dbReference>
<dbReference type="PANTHER" id="PTHR24173:SF78">
    <property type="entry name" value="PROTEIN FEM-1 HOMOLOG B"/>
    <property type="match status" value="1"/>
</dbReference>
<reference evidence="8 9" key="1">
    <citation type="submission" date="2019-03" db="EMBL/GenBank/DDBJ databases">
        <title>Genomic Encyclopedia of Archaeal and Bacterial Type Strains, Phase II (KMG-II): from individual species to whole genera.</title>
        <authorList>
            <person name="Goeker M."/>
        </authorList>
    </citation>
    <scope>NUCLEOTIDE SEQUENCE [LARGE SCALE GENOMIC DNA]</scope>
    <source>
        <strain evidence="8 9">DSM 28135</strain>
    </source>
</reference>
<keyword evidence="3" id="KW-0833">Ubl conjugation pathway</keyword>
<evidence type="ECO:0000256" key="6">
    <source>
        <dbReference type="PROSITE-ProRule" id="PRU00023"/>
    </source>
</evidence>
<dbReference type="InterPro" id="IPR036770">
    <property type="entry name" value="Ankyrin_rpt-contain_sf"/>
</dbReference>
<evidence type="ECO:0000313" key="8">
    <source>
        <dbReference type="EMBL" id="TDU40465.1"/>
    </source>
</evidence>
<feature type="chain" id="PRO_5020751705" description="Protein fem-1 homolog B" evidence="7">
    <location>
        <begin position="21"/>
        <end position="233"/>
    </location>
</feature>
<evidence type="ECO:0000256" key="2">
    <source>
        <dbReference type="ARBA" id="ARBA00022737"/>
    </source>
</evidence>
<dbReference type="GO" id="GO:0005737">
    <property type="term" value="C:cytoplasm"/>
    <property type="evidence" value="ECO:0007669"/>
    <property type="project" value="UniProtKB-SubCell"/>
</dbReference>
<accession>A0A4R7PZI8</accession>
<evidence type="ECO:0000256" key="1">
    <source>
        <dbReference type="ARBA" id="ARBA00004906"/>
    </source>
</evidence>
<dbReference type="PROSITE" id="PS50088">
    <property type="entry name" value="ANK_REPEAT"/>
    <property type="match status" value="2"/>
</dbReference>
<name>A0A4R7PZI8_9FLAO</name>
<dbReference type="PRINTS" id="PR01415">
    <property type="entry name" value="ANKYRIN"/>
</dbReference>
<keyword evidence="9" id="KW-1185">Reference proteome</keyword>
<dbReference type="OrthoDB" id="9812708at2"/>
<feature type="repeat" description="ANK" evidence="6">
    <location>
        <begin position="68"/>
        <end position="100"/>
    </location>
</feature>
<dbReference type="InterPro" id="IPR002110">
    <property type="entry name" value="Ankyrin_rpt"/>
</dbReference>
<dbReference type="SUPFAM" id="SSF48403">
    <property type="entry name" value="Ankyrin repeat"/>
    <property type="match status" value="1"/>
</dbReference>
<evidence type="ECO:0000256" key="3">
    <source>
        <dbReference type="ARBA" id="ARBA00022786"/>
    </source>
</evidence>
<comment type="pathway">
    <text evidence="1">Protein modification; protein ubiquitination.</text>
</comment>
<dbReference type="PANTHER" id="PTHR24173">
    <property type="entry name" value="ANKYRIN REPEAT CONTAINING"/>
    <property type="match status" value="1"/>
</dbReference>
<gene>
    <name evidence="8" type="ORF">BXY82_2514</name>
</gene>
<comment type="caution">
    <text evidence="8">The sequence shown here is derived from an EMBL/GenBank/DDBJ whole genome shotgun (WGS) entry which is preliminary data.</text>
</comment>